<proteinExistence type="predicted"/>
<dbReference type="EMBL" id="MU151379">
    <property type="protein sequence ID" value="KAF9444395.1"/>
    <property type="molecule type" value="Genomic_DNA"/>
</dbReference>
<comment type="caution">
    <text evidence="2">The sequence shown here is derived from an EMBL/GenBank/DDBJ whole genome shotgun (WGS) entry which is preliminary data.</text>
</comment>
<organism evidence="2 3">
    <name type="scientific">Macrolepiota fuliginosa MF-IS2</name>
    <dbReference type="NCBI Taxonomy" id="1400762"/>
    <lineage>
        <taxon>Eukaryota</taxon>
        <taxon>Fungi</taxon>
        <taxon>Dikarya</taxon>
        <taxon>Basidiomycota</taxon>
        <taxon>Agaricomycotina</taxon>
        <taxon>Agaricomycetes</taxon>
        <taxon>Agaricomycetidae</taxon>
        <taxon>Agaricales</taxon>
        <taxon>Agaricineae</taxon>
        <taxon>Agaricaceae</taxon>
        <taxon>Macrolepiota</taxon>
    </lineage>
</organism>
<sequence length="49" mass="5747">MHPVPPNFTAIEAVDTNQRNDRLQARKSRQVKQDEIFKVNDPSEKEKQI</sequence>
<evidence type="ECO:0000313" key="2">
    <source>
        <dbReference type="EMBL" id="KAF9444395.1"/>
    </source>
</evidence>
<reference evidence="2" key="1">
    <citation type="submission" date="2020-11" db="EMBL/GenBank/DDBJ databases">
        <authorList>
            <consortium name="DOE Joint Genome Institute"/>
            <person name="Ahrendt S."/>
            <person name="Riley R."/>
            <person name="Andreopoulos W."/>
            <person name="Labutti K."/>
            <person name="Pangilinan J."/>
            <person name="Ruiz-Duenas F.J."/>
            <person name="Barrasa J.M."/>
            <person name="Sanchez-Garcia M."/>
            <person name="Camarero S."/>
            <person name="Miyauchi S."/>
            <person name="Serrano A."/>
            <person name="Linde D."/>
            <person name="Babiker R."/>
            <person name="Drula E."/>
            <person name="Ayuso-Fernandez I."/>
            <person name="Pacheco R."/>
            <person name="Padilla G."/>
            <person name="Ferreira P."/>
            <person name="Barriuso J."/>
            <person name="Kellner H."/>
            <person name="Castanera R."/>
            <person name="Alfaro M."/>
            <person name="Ramirez L."/>
            <person name="Pisabarro A.G."/>
            <person name="Kuo A."/>
            <person name="Tritt A."/>
            <person name="Lipzen A."/>
            <person name="He G."/>
            <person name="Yan M."/>
            <person name="Ng V."/>
            <person name="Cullen D."/>
            <person name="Martin F."/>
            <person name="Rosso M.-N."/>
            <person name="Henrissat B."/>
            <person name="Hibbett D."/>
            <person name="Martinez A.T."/>
            <person name="Grigoriev I.V."/>
        </authorList>
    </citation>
    <scope>NUCLEOTIDE SEQUENCE</scope>
    <source>
        <strain evidence="2">MF-IS2</strain>
    </source>
</reference>
<keyword evidence="3" id="KW-1185">Reference proteome</keyword>
<dbReference type="AlphaFoldDB" id="A0A9P5X760"/>
<name>A0A9P5X760_9AGAR</name>
<feature type="region of interest" description="Disordered" evidence="1">
    <location>
        <begin position="1"/>
        <end position="49"/>
    </location>
</feature>
<evidence type="ECO:0000256" key="1">
    <source>
        <dbReference type="SAM" id="MobiDB-lite"/>
    </source>
</evidence>
<evidence type="ECO:0000313" key="3">
    <source>
        <dbReference type="Proteomes" id="UP000807342"/>
    </source>
</evidence>
<dbReference type="Proteomes" id="UP000807342">
    <property type="component" value="Unassembled WGS sequence"/>
</dbReference>
<accession>A0A9P5X760</accession>
<feature type="compositionally biased region" description="Basic and acidic residues" evidence="1">
    <location>
        <begin position="31"/>
        <end position="49"/>
    </location>
</feature>
<protein>
    <submittedName>
        <fullName evidence="2">Uncharacterized protein</fullName>
    </submittedName>
</protein>
<gene>
    <name evidence="2" type="ORF">P691DRAFT_763426</name>
</gene>